<dbReference type="GO" id="GO:0003935">
    <property type="term" value="F:GTP cyclohydrolase II activity"/>
    <property type="evidence" value="ECO:0007669"/>
    <property type="project" value="UniProtKB-UniRule"/>
</dbReference>
<comment type="function">
    <text evidence="3 20">Catalyzes the conversion of D-ribulose 5-phosphate to formate and 3,4-dihydroxy-2-butanone 4-phosphate.</text>
</comment>
<dbReference type="EMBL" id="LNYT01000003">
    <property type="protein sequence ID" value="KTD50580.1"/>
    <property type="molecule type" value="Genomic_DNA"/>
</dbReference>
<keyword evidence="13 20" id="KW-0460">Magnesium</keyword>
<dbReference type="GO" id="GO:0008270">
    <property type="term" value="F:zinc ion binding"/>
    <property type="evidence" value="ECO:0007669"/>
    <property type="project" value="UniProtKB-UniRule"/>
</dbReference>
<comment type="similarity">
    <text evidence="7 20">In the C-terminal section; belongs to the GTP cyclohydrolase II family.</text>
</comment>
<evidence type="ECO:0000256" key="8">
    <source>
        <dbReference type="ARBA" id="ARBA00022619"/>
    </source>
</evidence>
<feature type="site" description="Essential for DHBP synthase activity" evidence="20">
    <location>
        <position position="166"/>
    </location>
</feature>
<dbReference type="SUPFAM" id="SSF142695">
    <property type="entry name" value="RibA-like"/>
    <property type="match status" value="1"/>
</dbReference>
<feature type="binding site" evidence="20">
    <location>
        <position position="276"/>
    </location>
    <ligand>
        <name>GTP</name>
        <dbReference type="ChEBI" id="CHEBI:37565"/>
    </ligand>
</feature>
<comment type="caution">
    <text evidence="22">The sequence shown here is derived from an EMBL/GenBank/DDBJ whole genome shotgun (WGS) entry which is preliminary data.</text>
</comment>
<dbReference type="GO" id="GO:0005525">
    <property type="term" value="F:GTP binding"/>
    <property type="evidence" value="ECO:0007669"/>
    <property type="project" value="UniProtKB-KW"/>
</dbReference>
<evidence type="ECO:0000259" key="21">
    <source>
        <dbReference type="Pfam" id="PF00925"/>
    </source>
</evidence>
<dbReference type="HAMAP" id="MF_00180">
    <property type="entry name" value="RibB"/>
    <property type="match status" value="1"/>
</dbReference>
<feature type="region of interest" description="DHBP synthase" evidence="20">
    <location>
        <begin position="1"/>
        <end position="203"/>
    </location>
</feature>
<feature type="binding site" evidence="20">
    <location>
        <position position="30"/>
    </location>
    <ligand>
        <name>Mg(2+)</name>
        <dbReference type="ChEBI" id="CHEBI:18420"/>
        <label>2</label>
    </ligand>
</feature>
<feature type="binding site" evidence="20">
    <location>
        <position position="34"/>
    </location>
    <ligand>
        <name>D-ribulose 5-phosphate</name>
        <dbReference type="ChEBI" id="CHEBI:58121"/>
    </ligand>
</feature>
<dbReference type="Pfam" id="PF00925">
    <property type="entry name" value="GTP_cyclohydro2"/>
    <property type="match status" value="1"/>
</dbReference>
<dbReference type="InterPro" id="IPR032677">
    <property type="entry name" value="GTP_cyclohydro_II"/>
</dbReference>
<reference evidence="22 23" key="1">
    <citation type="submission" date="2015-11" db="EMBL/GenBank/DDBJ databases">
        <title>Genomic analysis of 38 Legionella species identifies large and diverse effector repertoires.</title>
        <authorList>
            <person name="Burstein D."/>
            <person name="Amaro F."/>
            <person name="Zusman T."/>
            <person name="Lifshitz Z."/>
            <person name="Cohen O."/>
            <person name="Gilbert J.A."/>
            <person name="Pupko T."/>
            <person name="Shuman H.A."/>
            <person name="Segal G."/>
        </authorList>
    </citation>
    <scope>NUCLEOTIDE SEQUENCE [LARGE SCALE GENOMIC DNA]</scope>
    <source>
        <strain evidence="22 23">WA-270A-C2</strain>
    </source>
</reference>
<evidence type="ECO:0000256" key="13">
    <source>
        <dbReference type="ARBA" id="ARBA00022842"/>
    </source>
</evidence>
<dbReference type="GO" id="GO:0005829">
    <property type="term" value="C:cytosol"/>
    <property type="evidence" value="ECO:0007669"/>
    <property type="project" value="TreeGrafter"/>
</dbReference>
<feature type="binding site" evidence="20">
    <location>
        <position position="30"/>
    </location>
    <ligand>
        <name>Mg(2+)</name>
        <dbReference type="ChEBI" id="CHEBI:18420"/>
        <label>1</label>
    </ligand>
</feature>
<comment type="function">
    <text evidence="18 20">Catalyzes the conversion of GTP to 2,5-diamino-6-ribosylamino-4(3H)-pyrimidinone 5'-phosphate (DARP), formate and pyrophosphate.</text>
</comment>
<dbReference type="FunFam" id="3.40.50.10990:FF:000001">
    <property type="entry name" value="Riboflavin biosynthesis protein RibBA"/>
    <property type="match status" value="1"/>
</dbReference>
<protein>
    <recommendedName>
        <fullName evidence="20">Riboflavin biosynthesis protein RibBA</fullName>
    </recommendedName>
    <domain>
        <recommendedName>
            <fullName evidence="20">3,4-dihydroxy-2-butanone 4-phosphate synthase</fullName>
            <shortName evidence="20">DHBP synthase</shortName>
            <ecNumber evidence="20">4.1.99.12</ecNumber>
        </recommendedName>
    </domain>
    <domain>
        <recommendedName>
            <fullName evidence="20">GTP cyclohydrolase-2</fullName>
            <ecNumber evidence="20">3.5.4.25</ecNumber>
        </recommendedName>
        <alternativeName>
            <fullName evidence="20">GTP cyclohydrolase II</fullName>
        </alternativeName>
    </domain>
</protein>
<evidence type="ECO:0000256" key="4">
    <source>
        <dbReference type="ARBA" id="ARBA00004853"/>
    </source>
</evidence>
<dbReference type="GO" id="GO:0008686">
    <property type="term" value="F:3,4-dihydroxy-2-butanone-4-phosphate synthase activity"/>
    <property type="evidence" value="ECO:0007669"/>
    <property type="project" value="UniProtKB-UniRule"/>
</dbReference>
<evidence type="ECO:0000256" key="7">
    <source>
        <dbReference type="ARBA" id="ARBA00008976"/>
    </source>
</evidence>
<feature type="binding site" evidence="20">
    <location>
        <position position="273"/>
    </location>
    <ligand>
        <name>Zn(2+)</name>
        <dbReference type="ChEBI" id="CHEBI:29105"/>
        <note>catalytic</note>
    </ligand>
</feature>
<evidence type="ECO:0000256" key="1">
    <source>
        <dbReference type="ARBA" id="ARBA00000141"/>
    </source>
</evidence>
<dbReference type="NCBIfam" id="TIGR00506">
    <property type="entry name" value="ribB"/>
    <property type="match status" value="1"/>
</dbReference>
<dbReference type="OrthoDB" id="9793111at2"/>
<evidence type="ECO:0000256" key="19">
    <source>
        <dbReference type="ARBA" id="ARBA00049295"/>
    </source>
</evidence>
<dbReference type="STRING" id="458.Lrub_0204"/>
<evidence type="ECO:0000256" key="9">
    <source>
        <dbReference type="ARBA" id="ARBA00022723"/>
    </source>
</evidence>
<comment type="pathway">
    <text evidence="4 20">Cofactor biosynthesis; riboflavin biosynthesis; 5-amino-6-(D-ribitylamino)uracil from GTP: step 1/4.</text>
</comment>
<evidence type="ECO:0000256" key="18">
    <source>
        <dbReference type="ARBA" id="ARBA00043932"/>
    </source>
</evidence>
<evidence type="ECO:0000256" key="11">
    <source>
        <dbReference type="ARBA" id="ARBA00022801"/>
    </source>
</evidence>
<dbReference type="EC" id="3.5.4.25" evidence="20"/>
<evidence type="ECO:0000256" key="6">
    <source>
        <dbReference type="ARBA" id="ARBA00005520"/>
    </source>
</evidence>
<feature type="binding site" evidence="20">
    <location>
        <begin position="255"/>
        <end position="259"/>
    </location>
    <ligand>
        <name>GTP</name>
        <dbReference type="ChEBI" id="CHEBI:37565"/>
    </ligand>
</feature>
<evidence type="ECO:0000256" key="3">
    <source>
        <dbReference type="ARBA" id="ARBA00002284"/>
    </source>
</evidence>
<accession>A0A0W0Y1U9</accession>
<dbReference type="NCBIfam" id="NF001591">
    <property type="entry name" value="PRK00393.1"/>
    <property type="match status" value="1"/>
</dbReference>
<comment type="catalytic activity">
    <reaction evidence="1 20">
        <text>D-ribulose 5-phosphate = (2S)-2-hydroxy-3-oxobutyl phosphate + formate + H(+)</text>
        <dbReference type="Rhea" id="RHEA:18457"/>
        <dbReference type="ChEBI" id="CHEBI:15378"/>
        <dbReference type="ChEBI" id="CHEBI:15740"/>
        <dbReference type="ChEBI" id="CHEBI:58121"/>
        <dbReference type="ChEBI" id="CHEBI:58830"/>
        <dbReference type="EC" id="4.1.99.12"/>
    </reaction>
</comment>
<feature type="binding site" evidence="20">
    <location>
        <position position="319"/>
    </location>
    <ligand>
        <name>GTP</name>
        <dbReference type="ChEBI" id="CHEBI:37565"/>
    </ligand>
</feature>
<comment type="cofactor">
    <cofactor evidence="20">
        <name>Zn(2+)</name>
        <dbReference type="ChEBI" id="CHEBI:29105"/>
    </cofactor>
    <text evidence="20">Binds 1 zinc ion per subunit.</text>
</comment>
<feature type="site" description="Essential for DHBP synthase activity" evidence="20">
    <location>
        <position position="128"/>
    </location>
</feature>
<keyword evidence="15 20" id="KW-0464">Manganese</keyword>
<dbReference type="InterPro" id="IPR000926">
    <property type="entry name" value="RibA"/>
</dbReference>
<dbReference type="HAMAP" id="MF_01283">
    <property type="entry name" value="RibBA"/>
    <property type="match status" value="1"/>
</dbReference>
<dbReference type="Gene3D" id="3.40.50.10990">
    <property type="entry name" value="GTP cyclohydrolase II"/>
    <property type="match status" value="1"/>
</dbReference>
<feature type="binding site" evidence="20">
    <location>
        <begin position="297"/>
        <end position="299"/>
    </location>
    <ligand>
        <name>GTP</name>
        <dbReference type="ChEBI" id="CHEBI:37565"/>
    </ligand>
</feature>
<keyword evidence="11 20" id="KW-0378">Hydrolase</keyword>
<dbReference type="NCBIfam" id="NF006803">
    <property type="entry name" value="PRK09311.1"/>
    <property type="match status" value="1"/>
</dbReference>
<dbReference type="PATRIC" id="fig|458.5.peg.209"/>
<evidence type="ECO:0000256" key="14">
    <source>
        <dbReference type="ARBA" id="ARBA00023134"/>
    </source>
</evidence>
<dbReference type="InterPro" id="IPR036144">
    <property type="entry name" value="RibA-like_sf"/>
</dbReference>
<keyword evidence="9 20" id="KW-0479">Metal-binding</keyword>
<name>A0A0W0Y1U9_9GAMM</name>
<dbReference type="HAMAP" id="MF_00179">
    <property type="entry name" value="RibA"/>
    <property type="match status" value="1"/>
</dbReference>
<keyword evidence="14 20" id="KW-0342">GTP-binding</keyword>
<dbReference type="InterPro" id="IPR017945">
    <property type="entry name" value="DHBP_synth_RibB-like_a/b_dom"/>
</dbReference>
<keyword evidence="16 20" id="KW-0456">Lyase</keyword>
<dbReference type="RefSeq" id="WP_058530342.1">
    <property type="nucleotide sequence ID" value="NZ_CAAAIN010000003.1"/>
</dbReference>
<dbReference type="PIRSF" id="PIRSF001259">
    <property type="entry name" value="RibA"/>
    <property type="match status" value="1"/>
</dbReference>
<feature type="domain" description="GTP cyclohydrolase II" evidence="21">
    <location>
        <begin position="212"/>
        <end position="375"/>
    </location>
</feature>
<evidence type="ECO:0000256" key="17">
    <source>
        <dbReference type="ARBA" id="ARBA00023268"/>
    </source>
</evidence>
<evidence type="ECO:0000256" key="5">
    <source>
        <dbReference type="ARBA" id="ARBA00004904"/>
    </source>
</evidence>
<evidence type="ECO:0000313" key="22">
    <source>
        <dbReference type="EMBL" id="KTD50580.1"/>
    </source>
</evidence>
<comment type="cofactor">
    <cofactor evidence="2">
        <name>Mn(2+)</name>
        <dbReference type="ChEBI" id="CHEBI:29035"/>
    </cofactor>
</comment>
<feature type="binding site" evidence="20">
    <location>
        <position position="271"/>
    </location>
    <ligand>
        <name>Zn(2+)</name>
        <dbReference type="ChEBI" id="CHEBI:29105"/>
        <note>catalytic</note>
    </ligand>
</feature>
<comment type="pathway">
    <text evidence="5 20">Cofactor biosynthesis; riboflavin biosynthesis; 2-hydroxy-3-oxobutyl phosphate from D-ribulose 5-phosphate: step 1/1.</text>
</comment>
<dbReference type="AlphaFoldDB" id="A0A0W0Y1U9"/>
<feature type="binding site" evidence="20">
    <location>
        <position position="354"/>
    </location>
    <ligand>
        <name>GTP</name>
        <dbReference type="ChEBI" id="CHEBI:37565"/>
    </ligand>
</feature>
<dbReference type="GO" id="GO:0030145">
    <property type="term" value="F:manganese ion binding"/>
    <property type="evidence" value="ECO:0007669"/>
    <property type="project" value="UniProtKB-UniRule"/>
</dbReference>
<dbReference type="PANTHER" id="PTHR21327:SF18">
    <property type="entry name" value="3,4-DIHYDROXY-2-BUTANONE 4-PHOSPHATE SYNTHASE"/>
    <property type="match status" value="1"/>
</dbReference>
<feature type="region of interest" description="GTP cyclohydrolase II" evidence="20">
    <location>
        <begin position="204"/>
        <end position="402"/>
    </location>
</feature>
<feature type="active site" description="Proton acceptor; for GTP cyclohydrolase activity" evidence="20">
    <location>
        <position position="331"/>
    </location>
</feature>
<feature type="binding site" evidence="20">
    <location>
        <position position="166"/>
    </location>
    <ligand>
        <name>D-ribulose 5-phosphate</name>
        <dbReference type="ChEBI" id="CHEBI:58121"/>
    </ligand>
</feature>
<dbReference type="UniPathway" id="UPA00275">
    <property type="reaction ID" value="UER00399"/>
</dbReference>
<dbReference type="Proteomes" id="UP000054608">
    <property type="component" value="Unassembled WGS sequence"/>
</dbReference>
<feature type="binding site" evidence="20">
    <location>
        <position position="359"/>
    </location>
    <ligand>
        <name>GTP</name>
        <dbReference type="ChEBI" id="CHEBI:37565"/>
    </ligand>
</feature>
<dbReference type="InterPro" id="IPR016299">
    <property type="entry name" value="Riboflavin_synth_RibBA"/>
</dbReference>
<evidence type="ECO:0000256" key="15">
    <source>
        <dbReference type="ARBA" id="ARBA00023211"/>
    </source>
</evidence>
<feature type="binding site" evidence="20">
    <location>
        <begin position="29"/>
        <end position="30"/>
    </location>
    <ligand>
        <name>D-ribulose 5-phosphate</name>
        <dbReference type="ChEBI" id="CHEBI:58121"/>
    </ligand>
</feature>
<dbReference type="GO" id="GO:0009231">
    <property type="term" value="P:riboflavin biosynthetic process"/>
    <property type="evidence" value="ECO:0007669"/>
    <property type="project" value="UniProtKB-UniRule"/>
</dbReference>
<organism evidence="22 23">
    <name type="scientific">Legionella rubrilucens</name>
    <dbReference type="NCBI Taxonomy" id="458"/>
    <lineage>
        <taxon>Bacteria</taxon>
        <taxon>Pseudomonadati</taxon>
        <taxon>Pseudomonadota</taxon>
        <taxon>Gammaproteobacteria</taxon>
        <taxon>Legionellales</taxon>
        <taxon>Legionellaceae</taxon>
        <taxon>Legionella</taxon>
    </lineage>
</organism>
<sequence>MTSPFASIEHAIETLKAGRMIMLLDDENRENEGDLVIAAQHATPEAINFMSRFGRGLICLPMAGELIDKLQLPMMAAHNRSPYGTAFTVSIEAARGVSTGISASDRAHTIKVAIDAASSPADIICPGHVFPLRAKDGGVLKRQGQTEGSVDLARLAGLTPAAVICEIINDDGTMSRRDELAFFSQQHDIPMVTIRDLIDYRIRHETLVDAAAETTIPLQDHGPFSMTVFSNELDDAEHFALVKKPAVANQVPLVRIHSECITGDVFGSCKCDCGAQLQRSLSLIAKEGGVLIYLRQEGRGIGLANKLKAYALQEQGLDTVDANLKLGFPADNRDYAIGFQILKYLGIDVLRLITNNPQKLDGIRKFGLTISERVPLAIEPSNENRNYLKTKQTRLGHLMTVD</sequence>
<dbReference type="Pfam" id="PF00926">
    <property type="entry name" value="DHBP_synthase"/>
    <property type="match status" value="1"/>
</dbReference>
<dbReference type="EC" id="4.1.99.12" evidence="20"/>
<dbReference type="InterPro" id="IPR000422">
    <property type="entry name" value="DHBP_synthase_RibB"/>
</dbReference>
<feature type="binding site" evidence="20">
    <location>
        <position position="260"/>
    </location>
    <ligand>
        <name>Zn(2+)</name>
        <dbReference type="ChEBI" id="CHEBI:29105"/>
        <note>catalytic</note>
    </ligand>
</feature>
<comment type="caution">
    <text evidence="20">Lacks conserved residue(s) required for the propagation of feature annotation.</text>
</comment>
<dbReference type="SUPFAM" id="SSF55821">
    <property type="entry name" value="YrdC/RibB"/>
    <property type="match status" value="1"/>
</dbReference>
<dbReference type="GO" id="GO:0000287">
    <property type="term" value="F:magnesium ion binding"/>
    <property type="evidence" value="ECO:0007669"/>
    <property type="project" value="UniProtKB-UniRule"/>
</dbReference>
<proteinExistence type="inferred from homology"/>
<evidence type="ECO:0000256" key="2">
    <source>
        <dbReference type="ARBA" id="ARBA00001936"/>
    </source>
</evidence>
<evidence type="ECO:0000256" key="16">
    <source>
        <dbReference type="ARBA" id="ARBA00023239"/>
    </source>
</evidence>
<dbReference type="CDD" id="cd00641">
    <property type="entry name" value="GTP_cyclohydro2"/>
    <property type="match status" value="1"/>
</dbReference>
<keyword evidence="23" id="KW-1185">Reference proteome</keyword>
<evidence type="ECO:0000313" key="23">
    <source>
        <dbReference type="Proteomes" id="UP000054608"/>
    </source>
</evidence>
<comment type="catalytic activity">
    <reaction evidence="19 20">
        <text>GTP + 4 H2O = 2,5-diamino-6-hydroxy-4-(5-phosphoribosylamino)-pyrimidine + formate + 2 phosphate + 3 H(+)</text>
        <dbReference type="Rhea" id="RHEA:23704"/>
        <dbReference type="ChEBI" id="CHEBI:15377"/>
        <dbReference type="ChEBI" id="CHEBI:15378"/>
        <dbReference type="ChEBI" id="CHEBI:15740"/>
        <dbReference type="ChEBI" id="CHEBI:37565"/>
        <dbReference type="ChEBI" id="CHEBI:43474"/>
        <dbReference type="ChEBI" id="CHEBI:58614"/>
        <dbReference type="EC" id="3.5.4.25"/>
    </reaction>
</comment>
<keyword evidence="12 20" id="KW-0862">Zinc</keyword>
<keyword evidence="8 20" id="KW-0686">Riboflavin biosynthesis</keyword>
<keyword evidence="17 20" id="KW-0511">Multifunctional enzyme</keyword>
<keyword evidence="10 20" id="KW-0547">Nucleotide-binding</keyword>
<evidence type="ECO:0000256" key="10">
    <source>
        <dbReference type="ARBA" id="ARBA00022741"/>
    </source>
</evidence>
<dbReference type="NCBIfam" id="TIGR00505">
    <property type="entry name" value="ribA"/>
    <property type="match status" value="1"/>
</dbReference>
<feature type="active site" description="Nucleophile; for GTP cyclohydrolase activity" evidence="20">
    <location>
        <position position="333"/>
    </location>
</feature>
<evidence type="ECO:0000256" key="12">
    <source>
        <dbReference type="ARBA" id="ARBA00022833"/>
    </source>
</evidence>
<dbReference type="FunFam" id="3.90.870.10:FF:000001">
    <property type="entry name" value="Riboflavin biosynthesis protein RibBA"/>
    <property type="match status" value="1"/>
</dbReference>
<comment type="cofactor">
    <cofactor evidence="20">
        <name>Mg(2+)</name>
        <dbReference type="ChEBI" id="CHEBI:18420"/>
    </cofactor>
    <cofactor evidence="20">
        <name>Mn(2+)</name>
        <dbReference type="ChEBI" id="CHEBI:29035"/>
    </cofactor>
    <text evidence="20">Binds 2 divalent metal cations per subunit. Magnesium or manganese.</text>
</comment>
<evidence type="ECO:0000256" key="20">
    <source>
        <dbReference type="HAMAP-Rule" id="MF_01283"/>
    </source>
</evidence>
<comment type="similarity">
    <text evidence="6 20">In the N-terminal section; belongs to the DHBP synthase family.</text>
</comment>
<dbReference type="Gene3D" id="3.90.870.10">
    <property type="entry name" value="DHBP synthase"/>
    <property type="match status" value="1"/>
</dbReference>
<dbReference type="PANTHER" id="PTHR21327">
    <property type="entry name" value="GTP CYCLOHYDROLASE II-RELATED"/>
    <property type="match status" value="1"/>
</dbReference>
<gene>
    <name evidence="22" type="primary">ribA</name>
    <name evidence="20" type="synonym">ribBA</name>
    <name evidence="22" type="ORF">Lrub_0204</name>
</gene>